<sequence>MNVLTIFLLALTVLAAPLTDDLATQNFNTTIDTSPTIKRADRWTFPLTFIEDCVHIIPPQGAPKNIRYASIRTTTFREPNGNTYSFPTEHDIMGSEHVIIYDLPGALRVDIGPMSYPGTTKVALMGGLCDWHAGDHKPSPDACGGCELKVPQGEYGPYVEYGAMPCTGHTHRERQFDCWWKVGGV</sequence>
<accession>A0A6A5U7S0</accession>
<keyword evidence="1" id="KW-0732">Signal</keyword>
<dbReference type="OrthoDB" id="10511171at2759"/>
<proteinExistence type="predicted"/>
<reference evidence="2" key="1">
    <citation type="journal article" date="2020" name="Stud. Mycol.">
        <title>101 Dothideomycetes genomes: a test case for predicting lifestyles and emergence of pathogens.</title>
        <authorList>
            <person name="Haridas S."/>
            <person name="Albert R."/>
            <person name="Binder M."/>
            <person name="Bloem J."/>
            <person name="Labutti K."/>
            <person name="Salamov A."/>
            <person name="Andreopoulos B."/>
            <person name="Baker S."/>
            <person name="Barry K."/>
            <person name="Bills G."/>
            <person name="Bluhm B."/>
            <person name="Cannon C."/>
            <person name="Castanera R."/>
            <person name="Culley D."/>
            <person name="Daum C."/>
            <person name="Ezra D."/>
            <person name="Gonzalez J."/>
            <person name="Henrissat B."/>
            <person name="Kuo A."/>
            <person name="Liang C."/>
            <person name="Lipzen A."/>
            <person name="Lutzoni F."/>
            <person name="Magnuson J."/>
            <person name="Mondo S."/>
            <person name="Nolan M."/>
            <person name="Ohm R."/>
            <person name="Pangilinan J."/>
            <person name="Park H.-J."/>
            <person name="Ramirez L."/>
            <person name="Alfaro M."/>
            <person name="Sun H."/>
            <person name="Tritt A."/>
            <person name="Yoshinaga Y."/>
            <person name="Zwiers L.-H."/>
            <person name="Turgeon B."/>
            <person name="Goodwin S."/>
            <person name="Spatafora J."/>
            <person name="Crous P."/>
            <person name="Grigoriev I."/>
        </authorList>
    </citation>
    <scope>NUCLEOTIDE SEQUENCE</scope>
    <source>
        <strain evidence="2">CBS 675.92</strain>
    </source>
</reference>
<evidence type="ECO:0000256" key="1">
    <source>
        <dbReference type="SAM" id="SignalP"/>
    </source>
</evidence>
<dbReference type="Proteomes" id="UP000800035">
    <property type="component" value="Unassembled WGS sequence"/>
</dbReference>
<protein>
    <submittedName>
        <fullName evidence="2">Uncharacterized protein</fullName>
    </submittedName>
</protein>
<organism evidence="2 3">
    <name type="scientific">Byssothecium circinans</name>
    <dbReference type="NCBI Taxonomy" id="147558"/>
    <lineage>
        <taxon>Eukaryota</taxon>
        <taxon>Fungi</taxon>
        <taxon>Dikarya</taxon>
        <taxon>Ascomycota</taxon>
        <taxon>Pezizomycotina</taxon>
        <taxon>Dothideomycetes</taxon>
        <taxon>Pleosporomycetidae</taxon>
        <taxon>Pleosporales</taxon>
        <taxon>Massarineae</taxon>
        <taxon>Massarinaceae</taxon>
        <taxon>Byssothecium</taxon>
    </lineage>
</organism>
<feature type="signal peptide" evidence="1">
    <location>
        <begin position="1"/>
        <end position="15"/>
    </location>
</feature>
<keyword evidence="3" id="KW-1185">Reference proteome</keyword>
<dbReference type="EMBL" id="ML976982">
    <property type="protein sequence ID" value="KAF1960961.1"/>
    <property type="molecule type" value="Genomic_DNA"/>
</dbReference>
<feature type="chain" id="PRO_5025608463" evidence="1">
    <location>
        <begin position="16"/>
        <end position="185"/>
    </location>
</feature>
<gene>
    <name evidence="2" type="ORF">CC80DRAFT_532498</name>
</gene>
<evidence type="ECO:0000313" key="3">
    <source>
        <dbReference type="Proteomes" id="UP000800035"/>
    </source>
</evidence>
<name>A0A6A5U7S0_9PLEO</name>
<evidence type="ECO:0000313" key="2">
    <source>
        <dbReference type="EMBL" id="KAF1960961.1"/>
    </source>
</evidence>
<dbReference type="AlphaFoldDB" id="A0A6A5U7S0"/>